<dbReference type="RefSeq" id="WP_140007488.1">
    <property type="nucleotide sequence ID" value="NZ_JBHMDG010000015.1"/>
</dbReference>
<organism evidence="2 3">
    <name type="scientific">Nocardioides plantarum</name>
    <dbReference type="NCBI Taxonomy" id="29299"/>
    <lineage>
        <taxon>Bacteria</taxon>
        <taxon>Bacillati</taxon>
        <taxon>Actinomycetota</taxon>
        <taxon>Actinomycetes</taxon>
        <taxon>Propionibacteriales</taxon>
        <taxon>Nocardioidaceae</taxon>
        <taxon>Nocardioides</taxon>
    </lineage>
</organism>
<sequence>MLLIWGFKSYVTLLASGNLVCARCGNPAAHRLHQLRKKFTFFWIPLFATSTRFFLDCTFCGQQTKLTKEEADQCAERLNAAHPAPQQQPLPSYEQQPLPSYEQQPPQA</sequence>
<dbReference type="EMBL" id="JBHMDG010000015">
    <property type="protein sequence ID" value="MFB9314012.1"/>
    <property type="molecule type" value="Genomic_DNA"/>
</dbReference>
<dbReference type="Proteomes" id="UP001589750">
    <property type="component" value="Unassembled WGS sequence"/>
</dbReference>
<evidence type="ECO:0000256" key="1">
    <source>
        <dbReference type="SAM" id="MobiDB-lite"/>
    </source>
</evidence>
<proteinExistence type="predicted"/>
<reference evidence="2 3" key="1">
    <citation type="submission" date="2024-09" db="EMBL/GenBank/DDBJ databases">
        <authorList>
            <person name="Sun Q."/>
            <person name="Mori K."/>
        </authorList>
    </citation>
    <scope>NUCLEOTIDE SEQUENCE [LARGE SCALE GENOMIC DNA]</scope>
    <source>
        <strain evidence="2 3">JCM 9626</strain>
    </source>
</reference>
<feature type="compositionally biased region" description="Polar residues" evidence="1">
    <location>
        <begin position="93"/>
        <end position="108"/>
    </location>
</feature>
<feature type="region of interest" description="Disordered" evidence="1">
    <location>
        <begin position="78"/>
        <end position="108"/>
    </location>
</feature>
<gene>
    <name evidence="2" type="ORF">ACFFRI_13235</name>
</gene>
<protein>
    <submittedName>
        <fullName evidence="2">Zinc-ribbon domain-containing protein</fullName>
    </submittedName>
</protein>
<comment type="caution">
    <text evidence="2">The sequence shown here is derived from an EMBL/GenBank/DDBJ whole genome shotgun (WGS) entry which is preliminary data.</text>
</comment>
<keyword evidence="3" id="KW-1185">Reference proteome</keyword>
<name>A0ABV5KC80_9ACTN</name>
<evidence type="ECO:0000313" key="2">
    <source>
        <dbReference type="EMBL" id="MFB9314012.1"/>
    </source>
</evidence>
<accession>A0ABV5KC80</accession>
<dbReference type="PANTHER" id="PTHR28139">
    <property type="entry name" value="UPF0768 PROTEIN YBL029C-A"/>
    <property type="match status" value="1"/>
</dbReference>
<dbReference type="PANTHER" id="PTHR28139:SF1">
    <property type="entry name" value="UPF0768 PROTEIN YBL029C-A"/>
    <property type="match status" value="1"/>
</dbReference>
<feature type="compositionally biased region" description="Low complexity" evidence="1">
    <location>
        <begin position="80"/>
        <end position="89"/>
    </location>
</feature>
<evidence type="ECO:0000313" key="3">
    <source>
        <dbReference type="Proteomes" id="UP001589750"/>
    </source>
</evidence>